<gene>
    <name evidence="1" type="ORF">BDY19DRAFT_986605</name>
</gene>
<name>A0ACB8TWT6_9APHY</name>
<dbReference type="Proteomes" id="UP001055072">
    <property type="component" value="Unassembled WGS sequence"/>
</dbReference>
<proteinExistence type="predicted"/>
<organism evidence="1 2">
    <name type="scientific">Irpex rosettiformis</name>
    <dbReference type="NCBI Taxonomy" id="378272"/>
    <lineage>
        <taxon>Eukaryota</taxon>
        <taxon>Fungi</taxon>
        <taxon>Dikarya</taxon>
        <taxon>Basidiomycota</taxon>
        <taxon>Agaricomycotina</taxon>
        <taxon>Agaricomycetes</taxon>
        <taxon>Polyporales</taxon>
        <taxon>Irpicaceae</taxon>
        <taxon>Irpex</taxon>
    </lineage>
</organism>
<evidence type="ECO:0000313" key="1">
    <source>
        <dbReference type="EMBL" id="KAI0086309.1"/>
    </source>
</evidence>
<evidence type="ECO:0000313" key="2">
    <source>
        <dbReference type="Proteomes" id="UP001055072"/>
    </source>
</evidence>
<keyword evidence="2" id="KW-1185">Reference proteome</keyword>
<reference evidence="1" key="1">
    <citation type="journal article" date="2021" name="Environ. Microbiol.">
        <title>Gene family expansions and transcriptome signatures uncover fungal adaptations to wood decay.</title>
        <authorList>
            <person name="Hage H."/>
            <person name="Miyauchi S."/>
            <person name="Viragh M."/>
            <person name="Drula E."/>
            <person name="Min B."/>
            <person name="Chaduli D."/>
            <person name="Navarro D."/>
            <person name="Favel A."/>
            <person name="Norest M."/>
            <person name="Lesage-Meessen L."/>
            <person name="Balint B."/>
            <person name="Merenyi Z."/>
            <person name="de Eugenio L."/>
            <person name="Morin E."/>
            <person name="Martinez A.T."/>
            <person name="Baldrian P."/>
            <person name="Stursova M."/>
            <person name="Martinez M.J."/>
            <person name="Novotny C."/>
            <person name="Magnuson J.K."/>
            <person name="Spatafora J.W."/>
            <person name="Maurice S."/>
            <person name="Pangilinan J."/>
            <person name="Andreopoulos W."/>
            <person name="LaButti K."/>
            <person name="Hundley H."/>
            <person name="Na H."/>
            <person name="Kuo A."/>
            <person name="Barry K."/>
            <person name="Lipzen A."/>
            <person name="Henrissat B."/>
            <person name="Riley R."/>
            <person name="Ahrendt S."/>
            <person name="Nagy L.G."/>
            <person name="Grigoriev I.V."/>
            <person name="Martin F."/>
            <person name="Rosso M.N."/>
        </authorList>
    </citation>
    <scope>NUCLEOTIDE SEQUENCE</scope>
    <source>
        <strain evidence="1">CBS 384.51</strain>
    </source>
</reference>
<dbReference type="EMBL" id="MU274924">
    <property type="protein sequence ID" value="KAI0086309.1"/>
    <property type="molecule type" value="Genomic_DNA"/>
</dbReference>
<comment type="caution">
    <text evidence="1">The sequence shown here is derived from an EMBL/GenBank/DDBJ whole genome shotgun (WGS) entry which is preliminary data.</text>
</comment>
<sequence length="206" mass="22730">MSIDIKETIAAIRGAAEVIDAGEDFLGVAGAEELMSNTETARKKDIDELRAKERGKLSSFLFPLPSQWAHILEAAQHSARRPDSVPSQRKHAALLEELDVKKVSLGKAINEAESSLASKEAELARLKEELQSLEEEDPAAEHELNATALRLQIYKGLGFEPIMDRNGQMKKMLIRAQSGDIHCLTFDGSQRSSYESVQEAWQLASS</sequence>
<accession>A0ACB8TWT6</accession>
<protein>
    <submittedName>
        <fullName evidence="1">Uncharacterized protein</fullName>
    </submittedName>
</protein>